<dbReference type="EMBL" id="QGGU01000003">
    <property type="protein sequence ID" value="PWK53442.1"/>
    <property type="molecule type" value="Genomic_DNA"/>
</dbReference>
<protein>
    <submittedName>
        <fullName evidence="2">Helix-turn-helix protein</fullName>
    </submittedName>
</protein>
<evidence type="ECO:0000313" key="2">
    <source>
        <dbReference type="EMBL" id="PWK53442.1"/>
    </source>
</evidence>
<organism evidence="2 3">
    <name type="scientific">Pleionea mediterranea</name>
    <dbReference type="NCBI Taxonomy" id="523701"/>
    <lineage>
        <taxon>Bacteria</taxon>
        <taxon>Pseudomonadati</taxon>
        <taxon>Pseudomonadota</taxon>
        <taxon>Gammaproteobacteria</taxon>
        <taxon>Oceanospirillales</taxon>
        <taxon>Pleioneaceae</taxon>
        <taxon>Pleionea</taxon>
    </lineage>
</organism>
<dbReference type="GO" id="GO:0005829">
    <property type="term" value="C:cytosol"/>
    <property type="evidence" value="ECO:0007669"/>
    <property type="project" value="TreeGrafter"/>
</dbReference>
<dbReference type="RefSeq" id="WP_109762711.1">
    <property type="nucleotide sequence ID" value="NZ_QGGU01000003.1"/>
</dbReference>
<dbReference type="AlphaFoldDB" id="A0A316FYH0"/>
<keyword evidence="3" id="KW-1185">Reference proteome</keyword>
<dbReference type="Pfam" id="PF13936">
    <property type="entry name" value="HTH_38"/>
    <property type="match status" value="1"/>
</dbReference>
<sequence length="144" mass="17531">MKHYQHLNKEERFYIWNALRTGSTQKEVAVTLGRHPSTISREIKRNKYARAKIYTYHWALEIVRWRKRRVARTKHRKLNQAKINMIEQLIRHNLSPEQVSGYLKIHHNISISHETIYRYIYSDKARHQSLKPFMRQGAKRRRKG</sequence>
<dbReference type="GO" id="GO:0004803">
    <property type="term" value="F:transposase activity"/>
    <property type="evidence" value="ECO:0007669"/>
    <property type="project" value="TreeGrafter"/>
</dbReference>
<proteinExistence type="predicted"/>
<evidence type="ECO:0000313" key="3">
    <source>
        <dbReference type="Proteomes" id="UP000245790"/>
    </source>
</evidence>
<dbReference type="Proteomes" id="UP000245790">
    <property type="component" value="Unassembled WGS sequence"/>
</dbReference>
<gene>
    <name evidence="2" type="ORF">C8D97_103269</name>
</gene>
<accession>A0A316FYH0</accession>
<dbReference type="OrthoDB" id="9803231at2"/>
<dbReference type="PANTHER" id="PTHR10948:SF23">
    <property type="entry name" value="TRANSPOSASE INSI FOR INSERTION SEQUENCE ELEMENT IS30A-RELATED"/>
    <property type="match status" value="1"/>
</dbReference>
<name>A0A316FYH0_9GAMM</name>
<dbReference type="InterPro" id="IPR051917">
    <property type="entry name" value="Transposase-Integrase"/>
</dbReference>
<dbReference type="GO" id="GO:0032196">
    <property type="term" value="P:transposition"/>
    <property type="evidence" value="ECO:0007669"/>
    <property type="project" value="TreeGrafter"/>
</dbReference>
<dbReference type="PANTHER" id="PTHR10948">
    <property type="entry name" value="TRANSPOSASE"/>
    <property type="match status" value="1"/>
</dbReference>
<reference evidence="2 3" key="1">
    <citation type="submission" date="2018-05" db="EMBL/GenBank/DDBJ databases">
        <title>Genomic Encyclopedia of Type Strains, Phase IV (KMG-IV): sequencing the most valuable type-strain genomes for metagenomic binning, comparative biology and taxonomic classification.</title>
        <authorList>
            <person name="Goeker M."/>
        </authorList>
    </citation>
    <scope>NUCLEOTIDE SEQUENCE [LARGE SCALE GENOMIC DNA]</scope>
    <source>
        <strain evidence="2 3">DSM 25350</strain>
    </source>
</reference>
<dbReference type="InterPro" id="IPR025246">
    <property type="entry name" value="IS30-like_HTH"/>
</dbReference>
<feature type="domain" description="Transposase IS30-like HTH" evidence="1">
    <location>
        <begin position="3"/>
        <end position="46"/>
    </location>
</feature>
<evidence type="ECO:0000259" key="1">
    <source>
        <dbReference type="Pfam" id="PF13936"/>
    </source>
</evidence>
<comment type="caution">
    <text evidence="2">The sequence shown here is derived from an EMBL/GenBank/DDBJ whole genome shotgun (WGS) entry which is preliminary data.</text>
</comment>